<dbReference type="Pfam" id="PF06151">
    <property type="entry name" value="Trehalose_recp"/>
    <property type="match status" value="1"/>
</dbReference>
<evidence type="ECO:0000256" key="3">
    <source>
        <dbReference type="ARBA" id="ARBA00022475"/>
    </source>
</evidence>
<evidence type="ECO:0000256" key="2">
    <source>
        <dbReference type="ARBA" id="ARBA00005327"/>
    </source>
</evidence>
<evidence type="ECO:0000256" key="1">
    <source>
        <dbReference type="ARBA" id="ARBA00004651"/>
    </source>
</evidence>
<comment type="similarity">
    <text evidence="2">Belongs to the insect chemoreceptor superfamily. Gustatory receptor (GR) family. Gr5a subfamily.</text>
</comment>
<protein>
    <recommendedName>
        <fullName evidence="8">Gustatory receptor</fullName>
    </recommendedName>
</protein>
<dbReference type="EnsemblMetazoa" id="AALFPA23_013542.R19598">
    <property type="protein sequence ID" value="AALFPA23_013542.P19598"/>
    <property type="gene ID" value="AALFPA23_013542"/>
</dbReference>
<reference evidence="11" key="1">
    <citation type="journal article" date="2015" name="Proc. Natl. Acad. Sci. U.S.A.">
        <title>Genome sequence of the Asian Tiger mosquito, Aedes albopictus, reveals insights into its biology, genetics, and evolution.</title>
        <authorList>
            <person name="Chen X.G."/>
            <person name="Jiang X."/>
            <person name="Gu J."/>
            <person name="Xu M."/>
            <person name="Wu Y."/>
            <person name="Deng Y."/>
            <person name="Zhang C."/>
            <person name="Bonizzoni M."/>
            <person name="Dermauw W."/>
            <person name="Vontas J."/>
            <person name="Armbruster P."/>
            <person name="Huang X."/>
            <person name="Yang Y."/>
            <person name="Zhang H."/>
            <person name="He W."/>
            <person name="Peng H."/>
            <person name="Liu Y."/>
            <person name="Wu K."/>
            <person name="Chen J."/>
            <person name="Lirakis M."/>
            <person name="Topalis P."/>
            <person name="Van Leeuwen T."/>
            <person name="Hall A.B."/>
            <person name="Jiang X."/>
            <person name="Thorpe C."/>
            <person name="Mueller R.L."/>
            <person name="Sun C."/>
            <person name="Waterhouse R.M."/>
            <person name="Yan G."/>
            <person name="Tu Z.J."/>
            <person name="Fang X."/>
            <person name="James A.A."/>
        </authorList>
    </citation>
    <scope>NUCLEOTIDE SEQUENCE [LARGE SCALE GENOMIC DNA]</scope>
    <source>
        <strain evidence="11">Foshan</strain>
    </source>
</reference>
<dbReference type="RefSeq" id="XP_062698323.1">
    <property type="nucleotide sequence ID" value="XM_062842339.1"/>
</dbReference>
<name>A0ABM1YZF7_AEDAL</name>
<keyword evidence="8" id="KW-0807">Transducer</keyword>
<reference evidence="10" key="2">
    <citation type="submission" date="2025-05" db="UniProtKB">
        <authorList>
            <consortium name="EnsemblMetazoa"/>
        </authorList>
    </citation>
    <scope>IDENTIFICATION</scope>
    <source>
        <strain evidence="10">Foshan</strain>
    </source>
</reference>
<comment type="subcellular location">
    <subcellularLocation>
        <location evidence="1">Cell membrane</location>
        <topology evidence="1">Multi-pass membrane protein</topology>
    </subcellularLocation>
</comment>
<evidence type="ECO:0000256" key="8">
    <source>
        <dbReference type="PIRNR" id="PIRNR038981"/>
    </source>
</evidence>
<evidence type="ECO:0000256" key="6">
    <source>
        <dbReference type="ARBA" id="ARBA00023136"/>
    </source>
</evidence>
<feature type="transmembrane region" description="Helical" evidence="9">
    <location>
        <begin position="89"/>
        <end position="110"/>
    </location>
</feature>
<evidence type="ECO:0000256" key="5">
    <source>
        <dbReference type="ARBA" id="ARBA00022989"/>
    </source>
</evidence>
<keyword evidence="3" id="KW-1003">Cell membrane</keyword>
<dbReference type="PANTHER" id="PTHR21421:SF34">
    <property type="entry name" value="GUSTATORY RECEPTOR FOR SUGAR TASTE 61A-RELATED"/>
    <property type="match status" value="1"/>
</dbReference>
<dbReference type="PANTHER" id="PTHR21421">
    <property type="entry name" value="GUSTATORY RECEPTOR"/>
    <property type="match status" value="1"/>
</dbReference>
<dbReference type="PIRSF" id="PIRSF038981">
    <property type="entry name" value="GRP"/>
    <property type="match status" value="1"/>
</dbReference>
<keyword evidence="7 8" id="KW-0675">Receptor</keyword>
<organism evidence="10 11">
    <name type="scientific">Aedes albopictus</name>
    <name type="common">Asian tiger mosquito</name>
    <name type="synonym">Stegomyia albopicta</name>
    <dbReference type="NCBI Taxonomy" id="7160"/>
    <lineage>
        <taxon>Eukaryota</taxon>
        <taxon>Metazoa</taxon>
        <taxon>Ecdysozoa</taxon>
        <taxon>Arthropoda</taxon>
        <taxon>Hexapoda</taxon>
        <taxon>Insecta</taxon>
        <taxon>Pterygota</taxon>
        <taxon>Neoptera</taxon>
        <taxon>Endopterygota</taxon>
        <taxon>Diptera</taxon>
        <taxon>Nematocera</taxon>
        <taxon>Culicoidea</taxon>
        <taxon>Culicidae</taxon>
        <taxon>Culicinae</taxon>
        <taxon>Aedini</taxon>
        <taxon>Aedes</taxon>
        <taxon>Stegomyia</taxon>
    </lineage>
</organism>
<evidence type="ECO:0000256" key="4">
    <source>
        <dbReference type="ARBA" id="ARBA00022692"/>
    </source>
</evidence>
<sequence>MPTAVSRQPSSKMQHGQTFHSAMRPILLLYQVIGVFPVYGITRKDPQDLRFRWLTLRALFSVTIMLIGLVMSVVEYERLTRVGGVNTQSIIGILFYMDTVFSIMLLVMIAQRWKQLVVKFGEIHEVFVFGSSGGEGKKGIHLPIRATACTLLVNCIVLHVISKAADMVNQYREAKFCGWIVDNFPHYYATRNYSFVLKHVPYNILIVLFFEYLDVALKLAWACHDLMIILTSIGISFYFHEIYEKVQIFGNGIMIANEKFWIEIRFQYVLLCEFVKEANSHLALIIVHSCCKNLYLMCYELIKIVRKEQSTASRIHHWCSLIYLIIKTTMVFHNAAMVYETAKAPLVVCRSIPNKGWCSELERYIAQLRSDKVAYSGIGFFRLTKRTMLAMVGLVVSYQLVMLKVAKDTKGIGAVVPCSRLAFSRD</sequence>
<evidence type="ECO:0000256" key="9">
    <source>
        <dbReference type="SAM" id="Phobius"/>
    </source>
</evidence>
<evidence type="ECO:0000313" key="10">
    <source>
        <dbReference type="EnsemblMetazoa" id="AALFPA23_013542.P19598"/>
    </source>
</evidence>
<keyword evidence="6 9" id="KW-0472">Membrane</keyword>
<evidence type="ECO:0000256" key="7">
    <source>
        <dbReference type="ARBA" id="ARBA00023170"/>
    </source>
</evidence>
<evidence type="ECO:0000313" key="11">
    <source>
        <dbReference type="Proteomes" id="UP000069940"/>
    </source>
</evidence>
<proteinExistence type="inferred from homology"/>
<keyword evidence="4 9" id="KW-0812">Transmembrane</keyword>
<accession>A0ABM1YZF7</accession>
<keyword evidence="11" id="KW-1185">Reference proteome</keyword>
<dbReference type="Proteomes" id="UP000069940">
    <property type="component" value="Unassembled WGS sequence"/>
</dbReference>
<feature type="transmembrane region" description="Helical" evidence="9">
    <location>
        <begin position="54"/>
        <end position="74"/>
    </location>
</feature>
<keyword evidence="5 9" id="KW-1133">Transmembrane helix</keyword>
<comment type="function">
    <text evidence="8">Plays a role in the sugar gustatory response.</text>
</comment>
<dbReference type="GeneID" id="109400821"/>
<dbReference type="InterPro" id="IPR009318">
    <property type="entry name" value="Gustatory_rcpt"/>
</dbReference>
<feature type="transmembrane region" description="Helical" evidence="9">
    <location>
        <begin position="22"/>
        <end position="42"/>
    </location>
</feature>